<proteinExistence type="predicted"/>
<feature type="compositionally biased region" description="Basic and acidic residues" evidence="1">
    <location>
        <begin position="16"/>
        <end position="33"/>
    </location>
</feature>
<evidence type="ECO:0000256" key="1">
    <source>
        <dbReference type="SAM" id="MobiDB-lite"/>
    </source>
</evidence>
<accession>A0A942TCR5</accession>
<sequence>MSIENQNVNENPTVEEPEKTESPSNKPEEKTFTQAELDKIIADRLAREQKKRDEAIQKERDEAERKRLEEAQQYKELAEKYREELESQKADVLKAKKDAMLAKAGYTDEQIGVLRNTIAGETDEELTQAIEGLKAVIAPKPKYVDPSPMNGERGKPEPVDGTELGKSMYAKIKHKIRG</sequence>
<protein>
    <submittedName>
        <fullName evidence="2">DUF4355 domain-containing protein</fullName>
    </submittedName>
</protein>
<evidence type="ECO:0000313" key="2">
    <source>
        <dbReference type="EMBL" id="MBS4195338.1"/>
    </source>
</evidence>
<gene>
    <name evidence="2" type="ORF">KHA97_09740</name>
</gene>
<name>A0A942TCR5_9BACI</name>
<feature type="region of interest" description="Disordered" evidence="1">
    <location>
        <begin position="1"/>
        <end position="33"/>
    </location>
</feature>
<dbReference type="Proteomes" id="UP000681414">
    <property type="component" value="Unassembled WGS sequence"/>
</dbReference>
<dbReference type="EMBL" id="JAGYPG010000002">
    <property type="protein sequence ID" value="MBS4195338.1"/>
    <property type="molecule type" value="Genomic_DNA"/>
</dbReference>
<dbReference type="RefSeq" id="WP_213124566.1">
    <property type="nucleotide sequence ID" value="NZ_JAGYPG010000002.1"/>
</dbReference>
<comment type="caution">
    <text evidence="2">The sequence shown here is derived from an EMBL/GenBank/DDBJ whole genome shotgun (WGS) entry which is preliminary data.</text>
</comment>
<feature type="compositionally biased region" description="Low complexity" evidence="1">
    <location>
        <begin position="1"/>
        <end position="14"/>
    </location>
</feature>
<feature type="region of interest" description="Disordered" evidence="1">
    <location>
        <begin position="47"/>
        <end position="67"/>
    </location>
</feature>
<organism evidence="2 3">
    <name type="scientific">Lederbergia citri</name>
    <dbReference type="NCBI Taxonomy" id="2833580"/>
    <lineage>
        <taxon>Bacteria</taxon>
        <taxon>Bacillati</taxon>
        <taxon>Bacillota</taxon>
        <taxon>Bacilli</taxon>
        <taxon>Bacillales</taxon>
        <taxon>Bacillaceae</taxon>
        <taxon>Lederbergia</taxon>
    </lineage>
</organism>
<dbReference type="AlphaFoldDB" id="A0A942TCR5"/>
<keyword evidence="3" id="KW-1185">Reference proteome</keyword>
<evidence type="ECO:0000313" key="3">
    <source>
        <dbReference type="Proteomes" id="UP000681414"/>
    </source>
</evidence>
<feature type="region of interest" description="Disordered" evidence="1">
    <location>
        <begin position="140"/>
        <end position="166"/>
    </location>
</feature>
<reference evidence="2 3" key="1">
    <citation type="submission" date="2021-05" db="EMBL/GenBank/DDBJ databases">
        <title>Novel Bacillus species.</title>
        <authorList>
            <person name="Liu G."/>
        </authorList>
    </citation>
    <scope>NUCLEOTIDE SEQUENCE [LARGE SCALE GENOMIC DNA]</scope>
    <source>
        <strain evidence="3">FJAT-49780</strain>
    </source>
</reference>